<reference evidence="8" key="1">
    <citation type="submission" date="2021-03" db="EMBL/GenBank/DDBJ databases">
        <authorList>
            <person name="Tagirdzhanova G."/>
        </authorList>
    </citation>
    <scope>NUCLEOTIDE SEQUENCE</scope>
</reference>
<dbReference type="Pfam" id="PF04130">
    <property type="entry name" value="GCP_C_terminal"/>
    <property type="match status" value="1"/>
</dbReference>
<gene>
    <name evidence="8" type="ORF">GOMPHAMPRED_006458</name>
</gene>
<dbReference type="PANTHER" id="PTHR19302:SF70">
    <property type="entry name" value="GAMMA-TUBULIN COMPLEX COMPONENT 6"/>
    <property type="match status" value="1"/>
</dbReference>
<dbReference type="GO" id="GO:0000278">
    <property type="term" value="P:mitotic cell cycle"/>
    <property type="evidence" value="ECO:0007669"/>
    <property type="project" value="TreeGrafter"/>
</dbReference>
<dbReference type="InterPro" id="IPR007259">
    <property type="entry name" value="GCP"/>
</dbReference>
<organism evidence="8 9">
    <name type="scientific">Gomphillus americanus</name>
    <dbReference type="NCBI Taxonomy" id="1940652"/>
    <lineage>
        <taxon>Eukaryota</taxon>
        <taxon>Fungi</taxon>
        <taxon>Dikarya</taxon>
        <taxon>Ascomycota</taxon>
        <taxon>Pezizomycotina</taxon>
        <taxon>Lecanoromycetes</taxon>
        <taxon>OSLEUM clade</taxon>
        <taxon>Ostropomycetidae</taxon>
        <taxon>Ostropales</taxon>
        <taxon>Graphidaceae</taxon>
        <taxon>Gomphilloideae</taxon>
        <taxon>Gomphillus</taxon>
    </lineage>
</organism>
<comment type="subcellular location">
    <subcellularLocation>
        <location evidence="5">Cytoplasm</location>
        <location evidence="5">Cytoskeleton</location>
        <location evidence="5">Microtubule organizing center</location>
    </subcellularLocation>
</comment>
<dbReference type="GO" id="GO:0051011">
    <property type="term" value="F:microtubule minus-end binding"/>
    <property type="evidence" value="ECO:0007669"/>
    <property type="project" value="TreeGrafter"/>
</dbReference>
<dbReference type="GO" id="GO:0007020">
    <property type="term" value="P:microtubule nucleation"/>
    <property type="evidence" value="ECO:0007669"/>
    <property type="project" value="InterPro"/>
</dbReference>
<dbReference type="InterPro" id="IPR040457">
    <property type="entry name" value="GCP_C"/>
</dbReference>
<dbReference type="GO" id="GO:0031122">
    <property type="term" value="P:cytoplasmic microtubule organization"/>
    <property type="evidence" value="ECO:0007669"/>
    <property type="project" value="TreeGrafter"/>
</dbReference>
<keyword evidence="2 5" id="KW-0963">Cytoplasm</keyword>
<proteinExistence type="inferred from homology"/>
<evidence type="ECO:0000313" key="9">
    <source>
        <dbReference type="Proteomes" id="UP000664169"/>
    </source>
</evidence>
<evidence type="ECO:0000256" key="2">
    <source>
        <dbReference type="ARBA" id="ARBA00022490"/>
    </source>
</evidence>
<feature type="domain" description="Gamma tubulin complex component C-terminal" evidence="6">
    <location>
        <begin position="553"/>
        <end position="897"/>
    </location>
</feature>
<evidence type="ECO:0000256" key="4">
    <source>
        <dbReference type="ARBA" id="ARBA00023212"/>
    </source>
</evidence>
<keyword evidence="9" id="KW-1185">Reference proteome</keyword>
<evidence type="ECO:0000313" key="8">
    <source>
        <dbReference type="EMBL" id="CAF9931950.1"/>
    </source>
</evidence>
<name>A0A8H3FXL7_9LECA</name>
<protein>
    <recommendedName>
        <fullName evidence="5">Spindle pole body component</fullName>
    </recommendedName>
</protein>
<accession>A0A8H3FXL7</accession>
<keyword evidence="3 5" id="KW-0493">Microtubule</keyword>
<dbReference type="Gene3D" id="1.20.120.1900">
    <property type="entry name" value="Gamma-tubulin complex, C-terminal domain"/>
    <property type="match status" value="1"/>
</dbReference>
<comment type="caution">
    <text evidence="8">The sequence shown here is derived from an EMBL/GenBank/DDBJ whole genome shotgun (WGS) entry which is preliminary data.</text>
</comment>
<dbReference type="InterPro" id="IPR041470">
    <property type="entry name" value="GCP_N"/>
</dbReference>
<dbReference type="PANTHER" id="PTHR19302">
    <property type="entry name" value="GAMMA TUBULIN COMPLEX PROTEIN"/>
    <property type="match status" value="1"/>
</dbReference>
<dbReference type="GO" id="GO:0000922">
    <property type="term" value="C:spindle pole"/>
    <property type="evidence" value="ECO:0007669"/>
    <property type="project" value="InterPro"/>
</dbReference>
<comment type="similarity">
    <text evidence="1 5">Belongs to the TUBGCP family.</text>
</comment>
<dbReference type="GO" id="GO:0051225">
    <property type="term" value="P:spindle assembly"/>
    <property type="evidence" value="ECO:0007669"/>
    <property type="project" value="TreeGrafter"/>
</dbReference>
<dbReference type="EMBL" id="CAJPDQ010000041">
    <property type="protein sequence ID" value="CAF9931950.1"/>
    <property type="molecule type" value="Genomic_DNA"/>
</dbReference>
<sequence>MDDRQKPNYAIEASPWIFRDFSLDVPDVNSSFFPVNLDTGDQPLASYGAQGALKLPDLESFQYGPLEAIPTKVESIHTESENDSEDFDNIDLWASIISSLPVASRKARTWETFCDQDFSEPTIFLSEGSEAVWSAVWKRFEPAGSVNKVAIRRDWVVQSLIDLGLGLESAVFTFDVVGQPHARNDVTFSGLSRNLTTDVVKAIGSCGESFRAIKSFVKKIRSNSRSLQSFTAASSALGQITNIVRQYILEQSFEVVTVLQLQALFQLPTILLSKLRIAIETMATCRDDVAVINCAIELAEAHEAVDEWYYPLVLQILVLITKPFLEQISRGIGLLSADYSENALLDGLLGLETSFTDATNESKLSGLFDEVQGRNIFMIHQSLKLLRVHQPEHTLLHPEQLWHVSSAGLELATAWDDIDRLRKRVGNLAANMDISSSENVSDIIPRPGQIAEMLELDFDPYSSDAGLLLQKIVHSASMLNSIDTFQDGRQMDRLSQVAYDVLHTGFNAYSHSVLHAPLQILKFESFTRLILVQSQAVNQACLDMVFKDHDLSYNLDVLYEFHLLGSGIFATKLKEALFSANLSSTERKKGYHRTGQLGLRLGLRSTWPPASAELRLALMGILGECHRASFRHTNRESSDDLPGGLAFAIRNLSEPEIEACMNPQSLAALDFLRLQYQPPRALGSVITESALEKYDHIFRFLLRLSRVSFAVDQMWLERRNSQDSPDDAMTRYTHEVHHFISELTSYVHTSTAITWTRFRRILTTIETQLDKPHNSTTTNLFQLSALHDLMLDTITSNLLLRHRHEKAKQSLDQILTSILQLASAPDSPQAQTAFFSFRSQVKLFIATCRHFVERGNHGQPQANPLLSAELGMAWNAGASLVDGLQSLLLGLDFNGIYSTK</sequence>
<evidence type="ECO:0000259" key="6">
    <source>
        <dbReference type="Pfam" id="PF04130"/>
    </source>
</evidence>
<feature type="domain" description="Gamma tubulin complex component protein N-terminal" evidence="7">
    <location>
        <begin position="158"/>
        <end position="330"/>
    </location>
</feature>
<dbReference type="Pfam" id="PF17681">
    <property type="entry name" value="GCP_N_terminal"/>
    <property type="match status" value="1"/>
</dbReference>
<dbReference type="GO" id="GO:0051321">
    <property type="term" value="P:meiotic cell cycle"/>
    <property type="evidence" value="ECO:0007669"/>
    <property type="project" value="TreeGrafter"/>
</dbReference>
<dbReference type="GO" id="GO:0000930">
    <property type="term" value="C:gamma-tubulin complex"/>
    <property type="evidence" value="ECO:0007669"/>
    <property type="project" value="UniProtKB-ARBA"/>
</dbReference>
<dbReference type="OrthoDB" id="775571at2759"/>
<dbReference type="GO" id="GO:0005874">
    <property type="term" value="C:microtubule"/>
    <property type="evidence" value="ECO:0007669"/>
    <property type="project" value="UniProtKB-KW"/>
</dbReference>
<evidence type="ECO:0000256" key="3">
    <source>
        <dbReference type="ARBA" id="ARBA00022701"/>
    </source>
</evidence>
<dbReference type="Proteomes" id="UP000664169">
    <property type="component" value="Unassembled WGS sequence"/>
</dbReference>
<keyword evidence="4 5" id="KW-0206">Cytoskeleton</keyword>
<evidence type="ECO:0000256" key="1">
    <source>
        <dbReference type="ARBA" id="ARBA00010337"/>
    </source>
</evidence>
<dbReference type="GO" id="GO:0043015">
    <property type="term" value="F:gamma-tubulin binding"/>
    <property type="evidence" value="ECO:0007669"/>
    <property type="project" value="InterPro"/>
</dbReference>
<evidence type="ECO:0000256" key="5">
    <source>
        <dbReference type="RuleBase" id="RU363050"/>
    </source>
</evidence>
<evidence type="ECO:0000259" key="7">
    <source>
        <dbReference type="Pfam" id="PF17681"/>
    </source>
</evidence>
<dbReference type="AlphaFoldDB" id="A0A8H3FXL7"/>
<dbReference type="GO" id="GO:0005816">
    <property type="term" value="C:spindle pole body"/>
    <property type="evidence" value="ECO:0007669"/>
    <property type="project" value="UniProtKB-ARBA"/>
</dbReference>
<dbReference type="InterPro" id="IPR042241">
    <property type="entry name" value="GCP_C_sf"/>
</dbReference>